<feature type="transmembrane region" description="Helical" evidence="1">
    <location>
        <begin position="110"/>
        <end position="130"/>
    </location>
</feature>
<feature type="transmembrane region" description="Helical" evidence="1">
    <location>
        <begin position="58"/>
        <end position="80"/>
    </location>
</feature>
<keyword evidence="1" id="KW-0812">Transmembrane</keyword>
<dbReference type="Proteomes" id="UP000293865">
    <property type="component" value="Unassembled WGS sequence"/>
</dbReference>
<dbReference type="EMBL" id="SDPN01000025">
    <property type="protein sequence ID" value="RXZ68755.1"/>
    <property type="molecule type" value="Genomic_DNA"/>
</dbReference>
<protein>
    <recommendedName>
        <fullName evidence="4">DUF2569 family protein</fullName>
    </recommendedName>
</protein>
<gene>
    <name evidence="2" type="ORF">ESP51_13185</name>
</gene>
<keyword evidence="3" id="KW-1185">Reference proteome</keyword>
<evidence type="ECO:0000313" key="3">
    <source>
        <dbReference type="Proteomes" id="UP000293865"/>
    </source>
</evidence>
<dbReference type="OrthoDB" id="3699745at2"/>
<feature type="transmembrane region" description="Helical" evidence="1">
    <location>
        <begin position="87"/>
        <end position="104"/>
    </location>
</feature>
<keyword evidence="1" id="KW-1133">Transmembrane helix</keyword>
<feature type="transmembrane region" description="Helical" evidence="1">
    <location>
        <begin position="12"/>
        <end position="38"/>
    </location>
</feature>
<dbReference type="RefSeq" id="WP_129521361.1">
    <property type="nucleotide sequence ID" value="NZ_SDPN01000025.1"/>
</dbReference>
<evidence type="ECO:0000313" key="2">
    <source>
        <dbReference type="EMBL" id="RXZ68755.1"/>
    </source>
</evidence>
<accession>A0A4Q2KTB8</accession>
<organism evidence="2 3">
    <name type="scientific">Agromyces albus</name>
    <dbReference type="NCBI Taxonomy" id="205332"/>
    <lineage>
        <taxon>Bacteria</taxon>
        <taxon>Bacillati</taxon>
        <taxon>Actinomycetota</taxon>
        <taxon>Actinomycetes</taxon>
        <taxon>Micrococcales</taxon>
        <taxon>Microbacteriaceae</taxon>
        <taxon>Agromyces</taxon>
    </lineage>
</organism>
<proteinExistence type="predicted"/>
<evidence type="ECO:0000256" key="1">
    <source>
        <dbReference type="SAM" id="Phobius"/>
    </source>
</evidence>
<keyword evidence="1" id="KW-0472">Membrane</keyword>
<dbReference type="AlphaFoldDB" id="A0A4Q2KTB8"/>
<name>A0A4Q2KTB8_9MICO</name>
<reference evidence="2 3" key="1">
    <citation type="submission" date="2019-01" db="EMBL/GenBank/DDBJ databases">
        <title>Agromyces.</title>
        <authorList>
            <person name="Li J."/>
        </authorList>
    </citation>
    <scope>NUCLEOTIDE SEQUENCE [LARGE SCALE GENOMIC DNA]</scope>
    <source>
        <strain evidence="2 3">DSM 15934</strain>
    </source>
</reference>
<comment type="caution">
    <text evidence="2">The sequence shown here is derived from an EMBL/GenBank/DDBJ whole genome shotgun (WGS) entry which is preliminary data.</text>
</comment>
<sequence>MIFARSNAVLTWVYVAAFGIPAVPISVCLLQNGTLPWFLDLFTMYGGPLSDRLEEGPLAALLVAYLLVTIAAAFAAWLVWLGRRMGAVLSLALIPVEAVFWIGFALPFPWLIGAARVALIALAWASLVPWDRDGDANRAPS</sequence>
<evidence type="ECO:0008006" key="4">
    <source>
        <dbReference type="Google" id="ProtNLM"/>
    </source>
</evidence>